<comment type="caution">
    <text evidence="2">The sequence shown here is derived from an EMBL/GenBank/DDBJ whole genome shotgun (WGS) entry which is preliminary data.</text>
</comment>
<evidence type="ECO:0000313" key="3">
    <source>
        <dbReference type="Proteomes" id="UP000789901"/>
    </source>
</evidence>
<keyword evidence="3" id="KW-1185">Reference proteome</keyword>
<dbReference type="Proteomes" id="UP000789901">
    <property type="component" value="Unassembled WGS sequence"/>
</dbReference>
<protein>
    <submittedName>
        <fullName evidence="2">35479_t:CDS:1</fullName>
    </submittedName>
</protein>
<reference evidence="2 3" key="1">
    <citation type="submission" date="2021-06" db="EMBL/GenBank/DDBJ databases">
        <authorList>
            <person name="Kallberg Y."/>
            <person name="Tangrot J."/>
            <person name="Rosling A."/>
        </authorList>
    </citation>
    <scope>NUCLEOTIDE SEQUENCE [LARGE SCALE GENOMIC DNA]</scope>
    <source>
        <strain evidence="2 3">120-4 pot B 10/14</strain>
    </source>
</reference>
<proteinExistence type="predicted"/>
<gene>
    <name evidence="2" type="ORF">GMARGA_LOCUS45414</name>
</gene>
<organism evidence="2 3">
    <name type="scientific">Gigaspora margarita</name>
    <dbReference type="NCBI Taxonomy" id="4874"/>
    <lineage>
        <taxon>Eukaryota</taxon>
        <taxon>Fungi</taxon>
        <taxon>Fungi incertae sedis</taxon>
        <taxon>Mucoromycota</taxon>
        <taxon>Glomeromycotina</taxon>
        <taxon>Glomeromycetes</taxon>
        <taxon>Diversisporales</taxon>
        <taxon>Gigasporaceae</taxon>
        <taxon>Gigaspora</taxon>
    </lineage>
</organism>
<feature type="compositionally biased region" description="Basic and acidic residues" evidence="1">
    <location>
        <begin position="51"/>
        <end position="60"/>
    </location>
</feature>
<name>A0ABN7XMQ9_GIGMA</name>
<feature type="region of interest" description="Disordered" evidence="1">
    <location>
        <begin position="37"/>
        <end position="60"/>
    </location>
</feature>
<evidence type="ECO:0000256" key="1">
    <source>
        <dbReference type="SAM" id="MobiDB-lite"/>
    </source>
</evidence>
<feature type="non-terminal residue" evidence="2">
    <location>
        <position position="1"/>
    </location>
</feature>
<feature type="non-terminal residue" evidence="2">
    <location>
        <position position="60"/>
    </location>
</feature>
<accession>A0ABN7XMQ9</accession>
<evidence type="ECO:0000313" key="2">
    <source>
        <dbReference type="EMBL" id="CAG8856593.1"/>
    </source>
</evidence>
<sequence length="60" mass="6735">ARRSAIMILKAADLPEDEIICFSGHRIYSYPGNLYTHESESENNDDVDGTNNDKHVNKIG</sequence>
<dbReference type="EMBL" id="CAJVQB010161597">
    <property type="protein sequence ID" value="CAG8856593.1"/>
    <property type="molecule type" value="Genomic_DNA"/>
</dbReference>